<evidence type="ECO:0000313" key="3">
    <source>
        <dbReference type="Proteomes" id="UP001205919"/>
    </source>
</evidence>
<comment type="caution">
    <text evidence="2">The sequence shown here is derived from an EMBL/GenBank/DDBJ whole genome shotgun (WGS) entry which is preliminary data.</text>
</comment>
<accession>A0AAW5K8A4</accession>
<gene>
    <name evidence="2" type="ORF">NE630_07420</name>
</gene>
<sequence length="153" mass="16189">MFFFAKSTPPEHALACDGAAVSRAAYPELFRAIGTTFGAGDGSTTFNLPDLRGKFVRGTGGNAAALGVAQGDATAPNGIYLEMQRAISLQTGSIVIPTVNGGNNLYPFNANGDATKYEVVHTNERDNLNFNPFFGDIETRPANVALLPCIIFE</sequence>
<evidence type="ECO:0000259" key="1">
    <source>
        <dbReference type="Pfam" id="PF07484"/>
    </source>
</evidence>
<evidence type="ECO:0000313" key="2">
    <source>
        <dbReference type="EMBL" id="MCQ4814259.1"/>
    </source>
</evidence>
<organism evidence="2 3">
    <name type="scientific">Cloacibacillus evryensis</name>
    <dbReference type="NCBI Taxonomy" id="508460"/>
    <lineage>
        <taxon>Bacteria</taxon>
        <taxon>Thermotogati</taxon>
        <taxon>Synergistota</taxon>
        <taxon>Synergistia</taxon>
        <taxon>Synergistales</taxon>
        <taxon>Synergistaceae</taxon>
        <taxon>Cloacibacillus</taxon>
    </lineage>
</organism>
<dbReference type="RefSeq" id="WP_050805869.1">
    <property type="nucleotide sequence ID" value="NZ_CABKQM010000005.1"/>
</dbReference>
<dbReference type="Pfam" id="PF07484">
    <property type="entry name" value="Collar"/>
    <property type="match status" value="1"/>
</dbReference>
<protein>
    <submittedName>
        <fullName evidence="2">Tail fiber protein</fullName>
    </submittedName>
</protein>
<dbReference type="Gene3D" id="3.90.1340.10">
    <property type="entry name" value="Phage tail collar domain"/>
    <property type="match status" value="1"/>
</dbReference>
<dbReference type="AlphaFoldDB" id="A0AAW5K8A4"/>
<dbReference type="Proteomes" id="UP001205919">
    <property type="component" value="Unassembled WGS sequence"/>
</dbReference>
<name>A0AAW5K8A4_9BACT</name>
<feature type="domain" description="Phage tail collar" evidence="1">
    <location>
        <begin position="3"/>
        <end position="56"/>
    </location>
</feature>
<keyword evidence="3" id="KW-1185">Reference proteome</keyword>
<dbReference type="InterPro" id="IPR011083">
    <property type="entry name" value="Phage_tail_collar_dom"/>
</dbReference>
<proteinExistence type="predicted"/>
<dbReference type="SUPFAM" id="SSF88874">
    <property type="entry name" value="Receptor-binding domain of short tail fibre protein gp12"/>
    <property type="match status" value="1"/>
</dbReference>
<dbReference type="EMBL" id="JANFYT010000013">
    <property type="protein sequence ID" value="MCQ4814259.1"/>
    <property type="molecule type" value="Genomic_DNA"/>
</dbReference>
<reference evidence="2 3" key="1">
    <citation type="submission" date="2022-06" db="EMBL/GenBank/DDBJ databases">
        <title>Isolation of gut microbiota from human fecal samples.</title>
        <authorList>
            <person name="Pamer E.G."/>
            <person name="Barat B."/>
            <person name="Waligurski E."/>
            <person name="Medina S."/>
            <person name="Paddock L."/>
            <person name="Mostad J."/>
        </authorList>
    </citation>
    <scope>NUCLEOTIDE SEQUENCE [LARGE SCALE GENOMIC DNA]</scope>
    <source>
        <strain evidence="2 3">DFI.9.90</strain>
    </source>
</reference>
<dbReference type="InterPro" id="IPR037053">
    <property type="entry name" value="Phage_tail_collar_dom_sf"/>
</dbReference>